<evidence type="ECO:0000313" key="2">
    <source>
        <dbReference type="EMBL" id="MED6136756.1"/>
    </source>
</evidence>
<protein>
    <submittedName>
        <fullName evidence="2">Uncharacterized protein</fullName>
    </submittedName>
</protein>
<organism evidence="2 3">
    <name type="scientific">Stylosanthes scabra</name>
    <dbReference type="NCBI Taxonomy" id="79078"/>
    <lineage>
        <taxon>Eukaryota</taxon>
        <taxon>Viridiplantae</taxon>
        <taxon>Streptophyta</taxon>
        <taxon>Embryophyta</taxon>
        <taxon>Tracheophyta</taxon>
        <taxon>Spermatophyta</taxon>
        <taxon>Magnoliopsida</taxon>
        <taxon>eudicotyledons</taxon>
        <taxon>Gunneridae</taxon>
        <taxon>Pentapetalae</taxon>
        <taxon>rosids</taxon>
        <taxon>fabids</taxon>
        <taxon>Fabales</taxon>
        <taxon>Fabaceae</taxon>
        <taxon>Papilionoideae</taxon>
        <taxon>50 kb inversion clade</taxon>
        <taxon>dalbergioids sensu lato</taxon>
        <taxon>Dalbergieae</taxon>
        <taxon>Pterocarpus clade</taxon>
        <taxon>Stylosanthes</taxon>
    </lineage>
</organism>
<evidence type="ECO:0000313" key="3">
    <source>
        <dbReference type="Proteomes" id="UP001341840"/>
    </source>
</evidence>
<dbReference type="Proteomes" id="UP001341840">
    <property type="component" value="Unassembled WGS sequence"/>
</dbReference>
<comment type="caution">
    <text evidence="2">The sequence shown here is derived from an EMBL/GenBank/DDBJ whole genome shotgun (WGS) entry which is preliminary data.</text>
</comment>
<evidence type="ECO:0000256" key="1">
    <source>
        <dbReference type="SAM" id="MobiDB-lite"/>
    </source>
</evidence>
<reference evidence="2 3" key="1">
    <citation type="journal article" date="2023" name="Plants (Basel)">
        <title>Bridging the Gap: Combining Genomics and Transcriptomics Approaches to Understand Stylosanthes scabra, an Orphan Legume from the Brazilian Caatinga.</title>
        <authorList>
            <person name="Ferreira-Neto J.R.C."/>
            <person name="da Silva M.D."/>
            <person name="Binneck E."/>
            <person name="de Melo N.F."/>
            <person name="da Silva R.H."/>
            <person name="de Melo A.L.T.M."/>
            <person name="Pandolfi V."/>
            <person name="Bustamante F.O."/>
            <person name="Brasileiro-Vidal A.C."/>
            <person name="Benko-Iseppon A.M."/>
        </authorList>
    </citation>
    <scope>NUCLEOTIDE SEQUENCE [LARGE SCALE GENOMIC DNA]</scope>
    <source>
        <tissue evidence="2">Leaves</tissue>
    </source>
</reference>
<name>A0ABU6SK57_9FABA</name>
<dbReference type="EMBL" id="JASCZI010060914">
    <property type="protein sequence ID" value="MED6136756.1"/>
    <property type="molecule type" value="Genomic_DNA"/>
</dbReference>
<sequence length="190" mass="21479">MPKKARESARQRVRGRGKIRGDNKLWNPTGVSVDRPRYGCLYPLNKLVGIVFGKWHARNLRCVSPICRDLPTIVEEDSPVGDEDTIMGTLHDLKQWAGHKPHFCRSLSMDFTQRMQKRVDTVMSMFEANVKQNQAIMALLTQQGKSIEALATRLDLLEGNRLSSRSKDTTPILVDDDDEPQFGRTVQGSS</sequence>
<accession>A0ABU6SK57</accession>
<keyword evidence="3" id="KW-1185">Reference proteome</keyword>
<feature type="region of interest" description="Disordered" evidence="1">
    <location>
        <begin position="166"/>
        <end position="190"/>
    </location>
</feature>
<proteinExistence type="predicted"/>
<feature type="region of interest" description="Disordered" evidence="1">
    <location>
        <begin position="1"/>
        <end position="21"/>
    </location>
</feature>
<gene>
    <name evidence="2" type="ORF">PIB30_058822</name>
</gene>
<feature type="compositionally biased region" description="Basic and acidic residues" evidence="1">
    <location>
        <begin position="1"/>
        <end position="10"/>
    </location>
</feature>